<sequence>MAKSIAEQVQDYLKEHASASNQELYQAFPSVRQNTLRHYRSKFSPQPEAKEKRAKKELPKPKRGRPKKVGSELENRVVRLEKQMDQLLKTLDVEVGKRGRRVNPIDKRFKEFEDVVLKFLKARTAMMPHDLARLEELQLALSQKISSFINNLKKK</sequence>
<organism evidence="2 3">
    <name type="scientific">Candidatus Lambdaproteobacteria bacterium RIFOXYD2_FULL_56_26</name>
    <dbReference type="NCBI Taxonomy" id="1817773"/>
    <lineage>
        <taxon>Bacteria</taxon>
        <taxon>Pseudomonadati</taxon>
        <taxon>Pseudomonadota</taxon>
        <taxon>Candidatus Lambdaproteobacteria</taxon>
    </lineage>
</organism>
<evidence type="ECO:0000256" key="1">
    <source>
        <dbReference type="SAM" id="MobiDB-lite"/>
    </source>
</evidence>
<proteinExistence type="predicted"/>
<comment type="caution">
    <text evidence="2">The sequence shown here is derived from an EMBL/GenBank/DDBJ whole genome shotgun (WGS) entry which is preliminary data.</text>
</comment>
<dbReference type="EMBL" id="MFNF01000001">
    <property type="protein sequence ID" value="OGH04634.1"/>
    <property type="molecule type" value="Genomic_DNA"/>
</dbReference>
<dbReference type="AlphaFoldDB" id="A0A1F6H2W8"/>
<dbReference type="Proteomes" id="UP000177583">
    <property type="component" value="Unassembled WGS sequence"/>
</dbReference>
<feature type="compositionally biased region" description="Basic and acidic residues" evidence="1">
    <location>
        <begin position="48"/>
        <end position="60"/>
    </location>
</feature>
<evidence type="ECO:0000313" key="3">
    <source>
        <dbReference type="Proteomes" id="UP000177583"/>
    </source>
</evidence>
<reference evidence="2 3" key="1">
    <citation type="journal article" date="2016" name="Nat. Commun.">
        <title>Thousands of microbial genomes shed light on interconnected biogeochemical processes in an aquifer system.</title>
        <authorList>
            <person name="Anantharaman K."/>
            <person name="Brown C.T."/>
            <person name="Hug L.A."/>
            <person name="Sharon I."/>
            <person name="Castelle C.J."/>
            <person name="Probst A.J."/>
            <person name="Thomas B.C."/>
            <person name="Singh A."/>
            <person name="Wilkins M.J."/>
            <person name="Karaoz U."/>
            <person name="Brodie E.L."/>
            <person name="Williams K.H."/>
            <person name="Hubbard S.S."/>
            <person name="Banfield J.F."/>
        </authorList>
    </citation>
    <scope>NUCLEOTIDE SEQUENCE [LARGE SCALE GENOMIC DNA]</scope>
</reference>
<evidence type="ECO:0000313" key="2">
    <source>
        <dbReference type="EMBL" id="OGH04634.1"/>
    </source>
</evidence>
<gene>
    <name evidence="2" type="ORF">A2557_06480</name>
</gene>
<feature type="region of interest" description="Disordered" evidence="1">
    <location>
        <begin position="36"/>
        <end position="73"/>
    </location>
</feature>
<name>A0A1F6H2W8_9PROT</name>
<protein>
    <submittedName>
        <fullName evidence="2">Uncharacterized protein</fullName>
    </submittedName>
</protein>
<accession>A0A1F6H2W8</accession>